<dbReference type="EMBL" id="JBFXLQ010000003">
    <property type="protein sequence ID" value="KAL2871753.1"/>
    <property type="molecule type" value="Genomic_DNA"/>
</dbReference>
<dbReference type="GeneID" id="98143167"/>
<name>A0ABR4M5A7_9EURO</name>
<organism evidence="6 7">
    <name type="scientific">Aspergillus lucknowensis</name>
    <dbReference type="NCBI Taxonomy" id="176173"/>
    <lineage>
        <taxon>Eukaryota</taxon>
        <taxon>Fungi</taxon>
        <taxon>Dikarya</taxon>
        <taxon>Ascomycota</taxon>
        <taxon>Pezizomycotina</taxon>
        <taxon>Eurotiomycetes</taxon>
        <taxon>Eurotiomycetidae</taxon>
        <taxon>Eurotiales</taxon>
        <taxon>Aspergillaceae</taxon>
        <taxon>Aspergillus</taxon>
        <taxon>Aspergillus subgen. Nidulantes</taxon>
    </lineage>
</organism>
<evidence type="ECO:0000256" key="2">
    <source>
        <dbReference type="ARBA" id="ARBA00022771"/>
    </source>
</evidence>
<comment type="caution">
    <text evidence="6">The sequence shown here is derived from an EMBL/GenBank/DDBJ whole genome shotgun (WGS) entry which is preliminary data.</text>
</comment>
<keyword evidence="1" id="KW-0479">Metal-binding</keyword>
<dbReference type="RefSeq" id="XP_070890732.1">
    <property type="nucleotide sequence ID" value="XM_071028095.1"/>
</dbReference>
<evidence type="ECO:0000259" key="5">
    <source>
        <dbReference type="PROSITE" id="PS50089"/>
    </source>
</evidence>
<dbReference type="InterPro" id="IPR017907">
    <property type="entry name" value="Znf_RING_CS"/>
</dbReference>
<dbReference type="Gene3D" id="3.30.40.10">
    <property type="entry name" value="Zinc/RING finger domain, C3HC4 (zinc finger)"/>
    <property type="match status" value="1"/>
</dbReference>
<keyword evidence="3" id="KW-0862">Zinc</keyword>
<keyword evidence="2 4" id="KW-0863">Zinc-finger</keyword>
<dbReference type="Proteomes" id="UP001610432">
    <property type="component" value="Unassembled WGS sequence"/>
</dbReference>
<dbReference type="PROSITE" id="PS00518">
    <property type="entry name" value="ZF_RING_1"/>
    <property type="match status" value="1"/>
</dbReference>
<reference evidence="6 7" key="1">
    <citation type="submission" date="2024-07" db="EMBL/GenBank/DDBJ databases">
        <title>Section-level genome sequencing and comparative genomics of Aspergillus sections Usti and Cavernicolus.</title>
        <authorList>
            <consortium name="Lawrence Berkeley National Laboratory"/>
            <person name="Nybo J.L."/>
            <person name="Vesth T.C."/>
            <person name="Theobald S."/>
            <person name="Frisvad J.C."/>
            <person name="Larsen T.O."/>
            <person name="Kjaerboelling I."/>
            <person name="Rothschild-Mancinelli K."/>
            <person name="Lyhne E.K."/>
            <person name="Kogle M.E."/>
            <person name="Barry K."/>
            <person name="Clum A."/>
            <person name="Na H."/>
            <person name="Ledsgaard L."/>
            <person name="Lin J."/>
            <person name="Lipzen A."/>
            <person name="Kuo A."/>
            <person name="Riley R."/>
            <person name="Mondo S."/>
            <person name="Labutti K."/>
            <person name="Haridas S."/>
            <person name="Pangalinan J."/>
            <person name="Salamov A.A."/>
            <person name="Simmons B.A."/>
            <person name="Magnuson J.K."/>
            <person name="Chen J."/>
            <person name="Drula E."/>
            <person name="Henrissat B."/>
            <person name="Wiebenga A."/>
            <person name="Lubbers R.J."/>
            <person name="Gomes A.C."/>
            <person name="Macurrencykelacurrency M.R."/>
            <person name="Stajich J."/>
            <person name="Grigoriev I.V."/>
            <person name="Mortensen U.H."/>
            <person name="De Vries R.P."/>
            <person name="Baker S.E."/>
            <person name="Andersen M.R."/>
        </authorList>
    </citation>
    <scope>NUCLEOTIDE SEQUENCE [LARGE SCALE GENOMIC DNA]</scope>
    <source>
        <strain evidence="6 7">CBS 449.75</strain>
    </source>
</reference>
<dbReference type="InterPro" id="IPR013083">
    <property type="entry name" value="Znf_RING/FYVE/PHD"/>
</dbReference>
<gene>
    <name evidence="6" type="ORF">BJX67DRAFT_342942</name>
</gene>
<protein>
    <recommendedName>
        <fullName evidence="5">RING-type domain-containing protein</fullName>
    </recommendedName>
</protein>
<keyword evidence="7" id="KW-1185">Reference proteome</keyword>
<sequence>MVAGYGWHMNLAPGGHIRQRIHRDENPEDVWATSAETLLNIQILNSVAFESVTRMVTPPTPVSFETYAKAGLPFFKEYTTGESAESGGLGSDLKSVQQIDNMKGVRFGDSVASGSAVGCMQCKRNLCDCILRPCNHSFCSSCVKKTMINGMTAICSHCQTKVELALGFSAPMTMPGQEEPTYVKEVQLLEPLSEQSDLCPTEMGT</sequence>
<evidence type="ECO:0000256" key="4">
    <source>
        <dbReference type="PROSITE-ProRule" id="PRU00175"/>
    </source>
</evidence>
<evidence type="ECO:0000313" key="6">
    <source>
        <dbReference type="EMBL" id="KAL2871753.1"/>
    </source>
</evidence>
<evidence type="ECO:0000256" key="1">
    <source>
        <dbReference type="ARBA" id="ARBA00022723"/>
    </source>
</evidence>
<dbReference type="SUPFAM" id="SSF57850">
    <property type="entry name" value="RING/U-box"/>
    <property type="match status" value="1"/>
</dbReference>
<evidence type="ECO:0000256" key="3">
    <source>
        <dbReference type="ARBA" id="ARBA00022833"/>
    </source>
</evidence>
<dbReference type="PROSITE" id="PS50089">
    <property type="entry name" value="ZF_RING_2"/>
    <property type="match status" value="1"/>
</dbReference>
<dbReference type="InterPro" id="IPR001841">
    <property type="entry name" value="Znf_RING"/>
</dbReference>
<feature type="domain" description="RING-type" evidence="5">
    <location>
        <begin position="119"/>
        <end position="159"/>
    </location>
</feature>
<evidence type="ECO:0000313" key="7">
    <source>
        <dbReference type="Proteomes" id="UP001610432"/>
    </source>
</evidence>
<proteinExistence type="predicted"/>
<accession>A0ABR4M5A7</accession>